<reference evidence="1" key="1">
    <citation type="submission" date="2021-02" db="EMBL/GenBank/DDBJ databases">
        <authorList>
            <person name="Nowell W R."/>
        </authorList>
    </citation>
    <scope>NUCLEOTIDE SEQUENCE</scope>
</reference>
<dbReference type="EMBL" id="CAJNOK010038310">
    <property type="protein sequence ID" value="CAF1537306.1"/>
    <property type="molecule type" value="Genomic_DNA"/>
</dbReference>
<protein>
    <submittedName>
        <fullName evidence="1">Uncharacterized protein</fullName>
    </submittedName>
</protein>
<evidence type="ECO:0000313" key="3">
    <source>
        <dbReference type="Proteomes" id="UP000677228"/>
    </source>
</evidence>
<organism evidence="1 3">
    <name type="scientific">Didymodactylos carnosus</name>
    <dbReference type="NCBI Taxonomy" id="1234261"/>
    <lineage>
        <taxon>Eukaryota</taxon>
        <taxon>Metazoa</taxon>
        <taxon>Spiralia</taxon>
        <taxon>Gnathifera</taxon>
        <taxon>Rotifera</taxon>
        <taxon>Eurotatoria</taxon>
        <taxon>Bdelloidea</taxon>
        <taxon>Philodinida</taxon>
        <taxon>Philodinidae</taxon>
        <taxon>Didymodactylos</taxon>
    </lineage>
</organism>
<feature type="non-terminal residue" evidence="1">
    <location>
        <position position="170"/>
    </location>
</feature>
<dbReference type="Proteomes" id="UP000677228">
    <property type="component" value="Unassembled WGS sequence"/>
</dbReference>
<evidence type="ECO:0000313" key="1">
    <source>
        <dbReference type="EMBL" id="CAF1537306.1"/>
    </source>
</evidence>
<proteinExistence type="predicted"/>
<accession>A0A8S2FSQ2</accession>
<name>A0A8S2FSQ2_9BILA</name>
<comment type="caution">
    <text evidence="1">The sequence shown here is derived from an EMBL/GenBank/DDBJ whole genome shotgun (WGS) entry which is preliminary data.</text>
</comment>
<dbReference type="EMBL" id="CAJOBA010060610">
    <property type="protein sequence ID" value="CAF4325106.1"/>
    <property type="molecule type" value="Genomic_DNA"/>
</dbReference>
<dbReference type="Proteomes" id="UP000682733">
    <property type="component" value="Unassembled WGS sequence"/>
</dbReference>
<sequence length="170" mass="19831">PFINNEKQELHEARFKWILDIKMKWSTRRQILSIVAPKISYKLIRGFIPGLTLYRFTAAQLRAAQFSTSAVVERTSTTIQKFEPEQINHFVDFIISPHICSDMPFGERMLKLSNGSELYVPETIRNVIPTRIIQQYYQYCDEMFPGFKTLNSSSLYKILSICKASTRKLL</sequence>
<dbReference type="AlphaFoldDB" id="A0A8S2FSQ2"/>
<evidence type="ECO:0000313" key="2">
    <source>
        <dbReference type="EMBL" id="CAF4325106.1"/>
    </source>
</evidence>
<gene>
    <name evidence="1" type="ORF">OVA965_LOCUS38580</name>
    <name evidence="2" type="ORF">TMI583_LOCUS39778</name>
</gene>